<gene>
    <name evidence="3" type="primary">ylbJ</name>
    <name evidence="3" type="ORF">LJD61_00575</name>
</gene>
<dbReference type="EMBL" id="JAJEKE010000001">
    <property type="protein sequence ID" value="MCQ1528046.1"/>
    <property type="molecule type" value="Genomic_DNA"/>
</dbReference>
<feature type="transmembrane region" description="Helical" evidence="1">
    <location>
        <begin position="286"/>
        <end position="308"/>
    </location>
</feature>
<evidence type="ECO:0000313" key="4">
    <source>
        <dbReference type="Proteomes" id="UP001651880"/>
    </source>
</evidence>
<protein>
    <submittedName>
        <fullName evidence="3">Sporulation integral membrane protein YlbJ</fullName>
    </submittedName>
</protein>
<reference evidence="3 4" key="1">
    <citation type="submission" date="2021-10" db="EMBL/GenBank/DDBJ databases">
        <title>Lutispora strain m25 sp. nov., a thermophilic, non-spore-forming bacterium isolated from a lab-scale methanogenic bioreactor digesting anaerobic sludge.</title>
        <authorList>
            <person name="El Houari A."/>
            <person name="Mcdonald J."/>
        </authorList>
    </citation>
    <scope>NUCLEOTIDE SEQUENCE [LARGE SCALE GENOMIC DNA]</scope>
    <source>
        <strain evidence="4">m25</strain>
    </source>
</reference>
<sequence>MIKKYLSLFINALIFLFIIFSIMIFPEESFKASLEGLNLWLNIVCPALLPFFICVEILIGLGVVSFIGSIFKPLMSIAFNVPGEGAFAFVMSIASGYPVGAKIIASLRMSDQCSKTEAQRMISLCSTSGPLFIIGAVSVGILKRPQDAALLLIAHYLSAISCGFMMRFYKKSEKSKKALHMTNPFRELVNYRKTDKRSIGQLMGDSVKNGVNLILLVGGYIIIFSVISKIIKVTGILTLISGIIDLIPLIGIDGNQYIPVVISGLLELTNGIKECAQACMPDLARIIMISFFIGFGGLSVNAQVSGIIQDTDINFFIYFLMKILQGVLAAIYSLFLSKLGNLPVFGAHSLYSGYNSLTWYNIIILSIKALSFLSLFMALISFTIYMIGYSSKLKNKLN</sequence>
<feature type="transmembrane region" description="Helical" evidence="1">
    <location>
        <begin position="148"/>
        <end position="169"/>
    </location>
</feature>
<dbReference type="NCBIfam" id="TIGR02871">
    <property type="entry name" value="spore_ylbJ"/>
    <property type="match status" value="1"/>
</dbReference>
<keyword evidence="1" id="KW-1133">Transmembrane helix</keyword>
<dbReference type="InterPro" id="IPR011642">
    <property type="entry name" value="Gate_dom"/>
</dbReference>
<comment type="caution">
    <text evidence="3">The sequence shown here is derived from an EMBL/GenBank/DDBJ whole genome shotgun (WGS) entry which is preliminary data.</text>
</comment>
<keyword evidence="1" id="KW-0812">Transmembrane</keyword>
<feature type="domain" description="Nucleoside transporter/FeoB GTPase Gate" evidence="2">
    <location>
        <begin position="44"/>
        <end position="135"/>
    </location>
</feature>
<proteinExistence type="predicted"/>
<dbReference type="InterPro" id="IPR014226">
    <property type="entry name" value="Spore_IM_YlbJ"/>
</dbReference>
<dbReference type="Proteomes" id="UP001651880">
    <property type="component" value="Unassembled WGS sequence"/>
</dbReference>
<name>A0ABT1NDX4_9FIRM</name>
<feature type="transmembrane region" description="Helical" evidence="1">
    <location>
        <begin position="87"/>
        <end position="109"/>
    </location>
</feature>
<feature type="transmembrane region" description="Helical" evidence="1">
    <location>
        <begin position="6"/>
        <end position="25"/>
    </location>
</feature>
<feature type="transmembrane region" description="Helical" evidence="1">
    <location>
        <begin position="37"/>
        <end position="67"/>
    </location>
</feature>
<organism evidence="3 4">
    <name type="scientific">Lutispora saccharofermentans</name>
    <dbReference type="NCBI Taxonomy" id="3024236"/>
    <lineage>
        <taxon>Bacteria</taxon>
        <taxon>Bacillati</taxon>
        <taxon>Bacillota</taxon>
        <taxon>Clostridia</taxon>
        <taxon>Lutisporales</taxon>
        <taxon>Lutisporaceae</taxon>
        <taxon>Lutispora</taxon>
    </lineage>
</organism>
<evidence type="ECO:0000259" key="2">
    <source>
        <dbReference type="Pfam" id="PF07670"/>
    </source>
</evidence>
<feature type="transmembrane region" description="Helical" evidence="1">
    <location>
        <begin position="121"/>
        <end position="142"/>
    </location>
</feature>
<feature type="transmembrane region" description="Helical" evidence="1">
    <location>
        <begin position="315"/>
        <end position="337"/>
    </location>
</feature>
<accession>A0ABT1NDX4</accession>
<evidence type="ECO:0000313" key="3">
    <source>
        <dbReference type="EMBL" id="MCQ1528046.1"/>
    </source>
</evidence>
<keyword evidence="4" id="KW-1185">Reference proteome</keyword>
<evidence type="ECO:0000256" key="1">
    <source>
        <dbReference type="SAM" id="Phobius"/>
    </source>
</evidence>
<feature type="transmembrane region" description="Helical" evidence="1">
    <location>
        <begin position="211"/>
        <end position="231"/>
    </location>
</feature>
<dbReference type="Pfam" id="PF07670">
    <property type="entry name" value="Gate"/>
    <property type="match status" value="1"/>
</dbReference>
<dbReference type="RefSeq" id="WP_255225557.1">
    <property type="nucleotide sequence ID" value="NZ_JAJEKE010000001.1"/>
</dbReference>
<keyword evidence="1" id="KW-0472">Membrane</keyword>
<feature type="transmembrane region" description="Helical" evidence="1">
    <location>
        <begin position="357"/>
        <end position="387"/>
    </location>
</feature>